<evidence type="ECO:0000313" key="2">
    <source>
        <dbReference type="Proteomes" id="UP000585474"/>
    </source>
</evidence>
<reference evidence="2" key="1">
    <citation type="submission" date="2019-07" db="EMBL/GenBank/DDBJ databases">
        <title>De Novo Assembly of kiwifruit Actinidia rufa.</title>
        <authorList>
            <person name="Sugita-Konishi S."/>
            <person name="Sato K."/>
            <person name="Mori E."/>
            <person name="Abe Y."/>
            <person name="Kisaki G."/>
            <person name="Hamano K."/>
            <person name="Suezawa K."/>
            <person name="Otani M."/>
            <person name="Fukuda T."/>
            <person name="Manabe T."/>
            <person name="Gomi K."/>
            <person name="Tabuchi M."/>
            <person name="Akimitsu K."/>
            <person name="Kataoka I."/>
        </authorList>
    </citation>
    <scope>NUCLEOTIDE SEQUENCE [LARGE SCALE GENOMIC DNA]</scope>
    <source>
        <strain evidence="2">cv. Fuchu</strain>
    </source>
</reference>
<proteinExistence type="predicted"/>
<dbReference type="Proteomes" id="UP000585474">
    <property type="component" value="Unassembled WGS sequence"/>
</dbReference>
<dbReference type="AlphaFoldDB" id="A0A7J0DVY5"/>
<keyword evidence="2" id="KW-1185">Reference proteome</keyword>
<dbReference type="EMBL" id="BJWL01000418">
    <property type="protein sequence ID" value="GFS43401.1"/>
    <property type="molecule type" value="Genomic_DNA"/>
</dbReference>
<accession>A0A7J0DVY5</accession>
<sequence length="68" mass="7327">MWVGWAGDCGEWGQVGQLGWFIMVGNLCNGGMWVAWAGDCGVSGGRLGNWGKDGVDRMMAARMWCVGE</sequence>
<organism evidence="1 2">
    <name type="scientific">Actinidia rufa</name>
    <dbReference type="NCBI Taxonomy" id="165716"/>
    <lineage>
        <taxon>Eukaryota</taxon>
        <taxon>Viridiplantae</taxon>
        <taxon>Streptophyta</taxon>
        <taxon>Embryophyta</taxon>
        <taxon>Tracheophyta</taxon>
        <taxon>Spermatophyta</taxon>
        <taxon>Magnoliopsida</taxon>
        <taxon>eudicotyledons</taxon>
        <taxon>Gunneridae</taxon>
        <taxon>Pentapetalae</taxon>
        <taxon>asterids</taxon>
        <taxon>Ericales</taxon>
        <taxon>Actinidiaceae</taxon>
        <taxon>Actinidia</taxon>
    </lineage>
</organism>
<protein>
    <submittedName>
        <fullName evidence="1">Uncharacterized protein</fullName>
    </submittedName>
</protein>
<evidence type="ECO:0000313" key="1">
    <source>
        <dbReference type="EMBL" id="GFS43401.1"/>
    </source>
</evidence>
<name>A0A7J0DVY5_9ERIC</name>
<comment type="caution">
    <text evidence="1">The sequence shown here is derived from an EMBL/GenBank/DDBJ whole genome shotgun (WGS) entry which is preliminary data.</text>
</comment>
<gene>
    <name evidence="1" type="ORF">Acr_00g0084970</name>
</gene>